<reference evidence="2" key="1">
    <citation type="journal article" date="2015" name="Nat. Genet.">
        <title>The genome and transcriptome of the zoonotic hookworm Ancylostoma ceylanicum identify infection-specific gene families.</title>
        <authorList>
            <person name="Schwarz E.M."/>
            <person name="Hu Y."/>
            <person name="Antoshechkin I."/>
            <person name="Miller M.M."/>
            <person name="Sternberg P.W."/>
            <person name="Aroian R.V."/>
        </authorList>
    </citation>
    <scope>NUCLEOTIDE SEQUENCE</scope>
    <source>
        <strain evidence="2">HY135</strain>
    </source>
</reference>
<protein>
    <submittedName>
        <fullName evidence="1">Uncharacterized protein</fullName>
    </submittedName>
</protein>
<gene>
    <name evidence="1" type="primary">Acey_s0048.g1665</name>
    <name evidence="1" type="ORF">Y032_0048g1665</name>
</gene>
<organism evidence="1 2">
    <name type="scientific">Ancylostoma ceylanicum</name>
    <dbReference type="NCBI Taxonomy" id="53326"/>
    <lineage>
        <taxon>Eukaryota</taxon>
        <taxon>Metazoa</taxon>
        <taxon>Ecdysozoa</taxon>
        <taxon>Nematoda</taxon>
        <taxon>Chromadorea</taxon>
        <taxon>Rhabditida</taxon>
        <taxon>Rhabditina</taxon>
        <taxon>Rhabditomorpha</taxon>
        <taxon>Strongyloidea</taxon>
        <taxon>Ancylostomatidae</taxon>
        <taxon>Ancylostomatinae</taxon>
        <taxon>Ancylostoma</taxon>
    </lineage>
</organism>
<keyword evidence="2" id="KW-1185">Reference proteome</keyword>
<dbReference type="Proteomes" id="UP000024635">
    <property type="component" value="Unassembled WGS sequence"/>
</dbReference>
<name>A0A016UBJ4_9BILA</name>
<evidence type="ECO:0000313" key="1">
    <source>
        <dbReference type="EMBL" id="EYC12202.1"/>
    </source>
</evidence>
<comment type="caution">
    <text evidence="1">The sequence shown here is derived from an EMBL/GenBank/DDBJ whole genome shotgun (WGS) entry which is preliminary data.</text>
</comment>
<evidence type="ECO:0000313" key="2">
    <source>
        <dbReference type="Proteomes" id="UP000024635"/>
    </source>
</evidence>
<accession>A0A016UBJ4</accession>
<dbReference type="AlphaFoldDB" id="A0A016UBJ4"/>
<proteinExistence type="predicted"/>
<sequence length="82" mass="8996">MGCEQANEPIRPQKSDTQGLCILAPVVCCGLALDFFAVNRSRQLEPACRTAFRNKVILVSNFWLCSASTSLSCKDFPIISNT</sequence>
<dbReference type="EMBL" id="JARK01001384">
    <property type="protein sequence ID" value="EYC12202.1"/>
    <property type="molecule type" value="Genomic_DNA"/>
</dbReference>